<accession>A0A158M2V4</accession>
<protein>
    <submittedName>
        <fullName evidence="1">AAA domain protein</fullName>
    </submittedName>
</protein>
<dbReference type="InterPro" id="IPR027417">
    <property type="entry name" value="P-loop_NTPase"/>
</dbReference>
<proteinExistence type="predicted"/>
<gene>
    <name evidence="1" type="ORF">L497_1463</name>
</gene>
<dbReference type="PANTHER" id="PTHR41259:SF1">
    <property type="entry name" value="DOUBLE-STRAND BREAK REPAIR RAD50 ATPASE, PUTATIVE-RELATED"/>
    <property type="match status" value="1"/>
</dbReference>
<evidence type="ECO:0000313" key="2">
    <source>
        <dbReference type="Proteomes" id="UP000026682"/>
    </source>
</evidence>
<organism evidence="1 2">
    <name type="scientific">Bordetella holmesii CDC-H585-BH</name>
    <dbReference type="NCBI Taxonomy" id="1331206"/>
    <lineage>
        <taxon>Bacteria</taxon>
        <taxon>Pseudomonadati</taxon>
        <taxon>Pseudomonadota</taxon>
        <taxon>Betaproteobacteria</taxon>
        <taxon>Burkholderiales</taxon>
        <taxon>Alcaligenaceae</taxon>
        <taxon>Bordetella</taxon>
    </lineage>
</organism>
<dbReference type="SUPFAM" id="SSF52540">
    <property type="entry name" value="P-loop containing nucleoside triphosphate hydrolases"/>
    <property type="match status" value="1"/>
</dbReference>
<dbReference type="STRING" id="35814.BBB42_10630"/>
<dbReference type="Gene3D" id="3.40.50.300">
    <property type="entry name" value="P-loop containing nucleotide triphosphate hydrolases"/>
    <property type="match status" value="1"/>
</dbReference>
<reference evidence="1 2" key="1">
    <citation type="submission" date="2014-03" db="EMBL/GenBank/DDBJ databases">
        <title>Genome sequence of Bordetella holmseii.</title>
        <authorList>
            <person name="Harvill E."/>
            <person name="Goodfield L.L."/>
            <person name="Ivanov Y."/>
            <person name="Meyer J.A."/>
            <person name="Newth C."/>
            <person name="Cassiday P."/>
            <person name="Tondella M.L."/>
            <person name="Liao P."/>
            <person name="Zimmerman J."/>
            <person name="Meert K."/>
            <person name="Wessel D."/>
            <person name="Berger J."/>
            <person name="Dean J.M."/>
            <person name="Holubkov R."/>
            <person name="Burr J."/>
            <person name="Liu T."/>
            <person name="Brinkac L.M."/>
            <person name="Sanka R."/>
            <person name="Kim M."/>
            <person name="Losada L."/>
        </authorList>
    </citation>
    <scope>NUCLEOTIDE SEQUENCE [LARGE SCALE GENOMIC DNA]</scope>
    <source>
        <strain evidence="1 2">CDC-H585-BH</strain>
    </source>
</reference>
<sequence length="470" mass="51727">MRKTAHECDTLRLRQELAATRIRYSLPPDVVLSLGESILRDEGEALLSAATELRLPGLGTLSIEPGGRDLPTLQRELAQAQASLSKGLQALGLETLAQGEARLALAEELQRELAQVRAALAAQAPEGLAARRAELAEVTSTRAQLQARLSVEAPAADLEQKLAAAADTLQRCQASCEAATQLARKADAVQIEAQGRAGLLREQADSRQAAFDTENQAARRAARAVQFTQAEQREQDCRRRVEHAEAALAEHRPEQVRQDAERYARSAELARQAQQDRHARLLQLQGKLEQAGAQGVGERLAATEAEWQRAGRLREDYARRAAALDLLWRLLDEQRETATRRLLQPLAERLAHYLGLLFPGADLRLDEQLLPVALARGGIEDALAALSFGTREQLGLLARLAYADLLQQAGRPTLLVLDDALVHSDDSRRERVKRALFDAATRHQILLFTCHAQAWQDMGVPVRQLDAFTP</sequence>
<dbReference type="RefSeq" id="WP_017685513.1">
    <property type="nucleotide sequence ID" value="NZ_JFZZ01000107.1"/>
</dbReference>
<name>A0A158M2V4_9BORD</name>
<evidence type="ECO:0000313" key="1">
    <source>
        <dbReference type="EMBL" id="KAK88927.1"/>
    </source>
</evidence>
<dbReference type="PATRIC" id="fig|1331206.3.peg.2673"/>
<dbReference type="EMBL" id="JFZZ01000107">
    <property type="protein sequence ID" value="KAK88927.1"/>
    <property type="molecule type" value="Genomic_DNA"/>
</dbReference>
<dbReference type="GeneID" id="93119715"/>
<dbReference type="Proteomes" id="UP000026682">
    <property type="component" value="Unassembled WGS sequence"/>
</dbReference>
<comment type="caution">
    <text evidence="1">The sequence shown here is derived from an EMBL/GenBank/DDBJ whole genome shotgun (WGS) entry which is preliminary data.</text>
</comment>
<dbReference type="PANTHER" id="PTHR41259">
    <property type="entry name" value="DOUBLE-STRAND BREAK REPAIR RAD50 ATPASE, PUTATIVE-RELATED"/>
    <property type="match status" value="1"/>
</dbReference>
<dbReference type="AlphaFoldDB" id="A0A158M2V4"/>